<keyword evidence="4" id="KW-1185">Reference proteome</keyword>
<dbReference type="OrthoDB" id="5632119at2759"/>
<feature type="region of interest" description="Disordered" evidence="1">
    <location>
        <begin position="1"/>
        <end position="41"/>
    </location>
</feature>
<dbReference type="AlphaFoldDB" id="A0A1R1X223"/>
<dbReference type="Proteomes" id="UP000187283">
    <property type="component" value="Unassembled WGS sequence"/>
</dbReference>
<gene>
    <name evidence="2" type="ORF">AYI70_g11378</name>
    <name evidence="3" type="ORF">AYI70_g9269</name>
</gene>
<evidence type="ECO:0000313" key="2">
    <source>
        <dbReference type="EMBL" id="OMJ08693.1"/>
    </source>
</evidence>
<name>A0A1R1X223_9FUNG</name>
<dbReference type="EMBL" id="LSSN01004101">
    <property type="protein sequence ID" value="OMJ12183.1"/>
    <property type="molecule type" value="Genomic_DNA"/>
</dbReference>
<protein>
    <submittedName>
        <fullName evidence="2">Uncharacterized protein</fullName>
    </submittedName>
</protein>
<accession>A0A1R1X223</accession>
<feature type="region of interest" description="Disordered" evidence="1">
    <location>
        <begin position="200"/>
        <end position="239"/>
    </location>
</feature>
<dbReference type="STRING" id="133412.A0A1R1X223"/>
<evidence type="ECO:0000313" key="4">
    <source>
        <dbReference type="Proteomes" id="UP000187283"/>
    </source>
</evidence>
<sequence>MKNPEDLQVISANGRNDRRRTKPNLNRMVDRGSLLPNRPSASEIEYSPDLFPNISKAYTPKKTSMALRNLPGNNSKTILSGLDNDFSLYIKNQELNNEFGSTTTINSQESIGIKNFHSSHYSSRSSSNYLKKKSDLSKAIRSGGIERLDSAAVKEIYYDEPDFSNKDLSPKFPSYISTSSTLRSPHKIYFSDKNLHSQDHFNNPSSIYSAENSRNSYRNKNNAPSKLKNLHSPSKDQPVFTTKHAKRSSFLYSEIDIDSKHSTNKNNNINISEGSCVKDRMVSIGGEDKLKNLQKELNIDTRKNIRKPTSPLSANIKTDSARTINNKLGSPLAESPKKSSKAQLEINLARQNQNLNSCNYPSLDFNKNIEMVEINSVNNKEVTYTSNTELGINLHNHSNRIIPENDAEPTDSNLHSNKAIESNLPHIRNDTNTNLSSEINLENLDYRSYIQPNDDFNANNPEQYTSTENNFRTHVHPKASHTRSYRMNRIRIQRDYFQGDLCRFQESIPLELKSKVLTH</sequence>
<evidence type="ECO:0000256" key="1">
    <source>
        <dbReference type="SAM" id="MobiDB-lite"/>
    </source>
</evidence>
<comment type="caution">
    <text evidence="2">The sequence shown here is derived from an EMBL/GenBank/DDBJ whole genome shotgun (WGS) entry which is preliminary data.</text>
</comment>
<reference evidence="2 4" key="1">
    <citation type="submission" date="2017-01" db="EMBL/GenBank/DDBJ databases">
        <authorList>
            <person name="Mah S.A."/>
            <person name="Swanson W.J."/>
            <person name="Moy G.W."/>
            <person name="Vacquier V.D."/>
        </authorList>
    </citation>
    <scope>NUCLEOTIDE SEQUENCE [LARGE SCALE GENOMIC DNA]</scope>
    <source>
        <strain evidence="2 4">GSMNP</strain>
    </source>
</reference>
<organism evidence="2 4">
    <name type="scientific">Smittium culicis</name>
    <dbReference type="NCBI Taxonomy" id="133412"/>
    <lineage>
        <taxon>Eukaryota</taxon>
        <taxon>Fungi</taxon>
        <taxon>Fungi incertae sedis</taxon>
        <taxon>Zoopagomycota</taxon>
        <taxon>Kickxellomycotina</taxon>
        <taxon>Harpellomycetes</taxon>
        <taxon>Harpellales</taxon>
        <taxon>Legeriomycetaceae</taxon>
        <taxon>Smittium</taxon>
    </lineage>
</organism>
<evidence type="ECO:0000313" key="3">
    <source>
        <dbReference type="EMBL" id="OMJ12183.1"/>
    </source>
</evidence>
<proteinExistence type="predicted"/>
<dbReference type="EMBL" id="LSSN01005717">
    <property type="protein sequence ID" value="OMJ08693.1"/>
    <property type="molecule type" value="Genomic_DNA"/>
</dbReference>
<feature type="compositionally biased region" description="Polar residues" evidence="1">
    <location>
        <begin position="200"/>
        <end position="224"/>
    </location>
</feature>